<protein>
    <submittedName>
        <fullName evidence="2">3-hydroxymyristoyl/3-hydroxydecanoyl-(Acyl carrier protein) dehydratase</fullName>
    </submittedName>
</protein>
<dbReference type="RefSeq" id="WP_209518321.1">
    <property type="nucleotide sequence ID" value="NZ_JAGIOH010000001.1"/>
</dbReference>
<evidence type="ECO:0000256" key="1">
    <source>
        <dbReference type="SAM" id="MobiDB-lite"/>
    </source>
</evidence>
<dbReference type="InterPro" id="IPR029069">
    <property type="entry name" value="HotDog_dom_sf"/>
</dbReference>
<comment type="caution">
    <text evidence="2">The sequence shown here is derived from an EMBL/GenBank/DDBJ whole genome shotgun (WGS) entry which is preliminary data.</text>
</comment>
<keyword evidence="3" id="KW-1185">Reference proteome</keyword>
<accession>A0ABS4YE22</accession>
<name>A0ABS4YE22_9ACTN</name>
<dbReference type="Pfam" id="PF07977">
    <property type="entry name" value="FabA"/>
    <property type="match status" value="1"/>
</dbReference>
<dbReference type="GeneID" id="91573301"/>
<feature type="region of interest" description="Disordered" evidence="1">
    <location>
        <begin position="32"/>
        <end position="61"/>
    </location>
</feature>
<proteinExistence type="predicted"/>
<dbReference type="Proteomes" id="UP001519291">
    <property type="component" value="Unassembled WGS sequence"/>
</dbReference>
<dbReference type="EMBL" id="JAGIOH010000001">
    <property type="protein sequence ID" value="MBP2406996.1"/>
    <property type="molecule type" value="Genomic_DNA"/>
</dbReference>
<dbReference type="InterPro" id="IPR013114">
    <property type="entry name" value="FabA_FabZ"/>
</dbReference>
<evidence type="ECO:0000313" key="2">
    <source>
        <dbReference type="EMBL" id="MBP2406996.1"/>
    </source>
</evidence>
<organism evidence="2 3">
    <name type="scientific">Streptomyces syringium</name>
    <dbReference type="NCBI Taxonomy" id="76729"/>
    <lineage>
        <taxon>Bacteria</taxon>
        <taxon>Bacillati</taxon>
        <taxon>Actinomycetota</taxon>
        <taxon>Actinomycetes</taxon>
        <taxon>Kitasatosporales</taxon>
        <taxon>Streptomycetaceae</taxon>
        <taxon>Streptomyces</taxon>
    </lineage>
</organism>
<reference evidence="2 3" key="1">
    <citation type="submission" date="2021-03" db="EMBL/GenBank/DDBJ databases">
        <title>Sequencing the genomes of 1000 actinobacteria strains.</title>
        <authorList>
            <person name="Klenk H.-P."/>
        </authorList>
    </citation>
    <scope>NUCLEOTIDE SEQUENCE [LARGE SCALE GENOMIC DNA]</scope>
    <source>
        <strain evidence="2 3">DSM 41480</strain>
    </source>
</reference>
<sequence length="764" mass="82652">MPIPRDFPDSPEQAGTMDDLGFDGPHFVTPWWPEAGRDVPAAPPAPLLPPPRATPHRPGDTTDLTDEIARLARTAHHVMLQALGEWILEGTSRPLPPRAEDSVLPGPLAVLEAGEAALTQLTGQVPTAVRTTVTWHHDLPPHTTGLRARATGSGPAPGACAWAVHHEGRLIAEAAGTTGPTAQEPGRALPEYPRRFRPLARTTRPHVDASDLALLAAGRAAEVFGPSFGLPGDRPAPAGPAGFRLLDEVTFSGLRAGRYRQGHLTATTRPGARAGWPSLLEAAWQALQVHALRLGLHLCLPAPRFHPWNGEATGIDVPDTTRLGGPLTLEADIVSVGLVPRPHVVADVRVLDGSHLVARLHGVGTVLREEPGAAIGPREPAHTLRHTTGGEPTYTHELHLAHAAEGDLGVTYGPSGTSSQRIRPRPPRGDMLMVDRMLTAPYRQGEYPTGVTYTTEYDVPDDAWYLEENAGTAPNLFYLETSIQAAAFAGAATGAGLEHPRENLTTRNLEGQACLLRAVDLRGRTVRQHTTLLAHTPLPGAVLQRYGYELMLGDEVFYRGQTVHGFFTEPVLAQQQGMDAGRLVPPWLHRRETPPATARVLDLDGGPRPGRGRLDFLAGAAAELVPDGGTHGAGYLLCTKPVRADDWYFAQHFLHEPVMPGSCGVEMLFQMVKAFLFHTGAITEGRLHALTPHPGAELRWTYRGQILPHHRQVQAEVHLRDVRREAGRLVARADGSVWRDGLRVYAVENIALQDDSDHRTRVTA</sequence>
<gene>
    <name evidence="2" type="ORF">JO379_006465</name>
</gene>
<dbReference type="SUPFAM" id="SSF54637">
    <property type="entry name" value="Thioesterase/thiol ester dehydrase-isomerase"/>
    <property type="match status" value="2"/>
</dbReference>
<evidence type="ECO:0000313" key="3">
    <source>
        <dbReference type="Proteomes" id="UP001519291"/>
    </source>
</evidence>
<dbReference type="Gene3D" id="3.10.129.10">
    <property type="entry name" value="Hotdog Thioesterase"/>
    <property type="match status" value="2"/>
</dbReference>
<feature type="compositionally biased region" description="Pro residues" evidence="1">
    <location>
        <begin position="41"/>
        <end position="53"/>
    </location>
</feature>